<organism evidence="1 2">
    <name type="scientific">Canavalia gladiata</name>
    <name type="common">Sword bean</name>
    <name type="synonym">Dolichos gladiatus</name>
    <dbReference type="NCBI Taxonomy" id="3824"/>
    <lineage>
        <taxon>Eukaryota</taxon>
        <taxon>Viridiplantae</taxon>
        <taxon>Streptophyta</taxon>
        <taxon>Embryophyta</taxon>
        <taxon>Tracheophyta</taxon>
        <taxon>Spermatophyta</taxon>
        <taxon>Magnoliopsida</taxon>
        <taxon>eudicotyledons</taxon>
        <taxon>Gunneridae</taxon>
        <taxon>Pentapetalae</taxon>
        <taxon>rosids</taxon>
        <taxon>fabids</taxon>
        <taxon>Fabales</taxon>
        <taxon>Fabaceae</taxon>
        <taxon>Papilionoideae</taxon>
        <taxon>50 kb inversion clade</taxon>
        <taxon>NPAAA clade</taxon>
        <taxon>indigoferoid/millettioid clade</taxon>
        <taxon>Phaseoleae</taxon>
        <taxon>Canavalia</taxon>
    </lineage>
</organism>
<reference evidence="1 2" key="1">
    <citation type="submission" date="2024-01" db="EMBL/GenBank/DDBJ databases">
        <title>The genomes of 5 underutilized Papilionoideae crops provide insights into root nodulation and disease resistanc.</title>
        <authorList>
            <person name="Jiang F."/>
        </authorList>
    </citation>
    <scope>NUCLEOTIDE SEQUENCE [LARGE SCALE GENOMIC DNA]</scope>
    <source>
        <strain evidence="1">LVBAO_FW01</strain>
        <tissue evidence="1">Leaves</tissue>
    </source>
</reference>
<dbReference type="AlphaFoldDB" id="A0AAN9JZL2"/>
<gene>
    <name evidence="1" type="ORF">VNO77_44807</name>
</gene>
<sequence length="114" mass="12934">MKKKNFGGRTSFSLDFFESWSLLEEKLFSGIRSESHQSLGRDLLRRKRLSQFKNLLSSISEEFGLQHNLSYLVRHHQVTASGPAPIPCIGCADGVFKTLTCALDNNEFPEILCR</sequence>
<evidence type="ECO:0000313" key="2">
    <source>
        <dbReference type="Proteomes" id="UP001367508"/>
    </source>
</evidence>
<evidence type="ECO:0000313" key="1">
    <source>
        <dbReference type="EMBL" id="KAK7306847.1"/>
    </source>
</evidence>
<comment type="caution">
    <text evidence="1">The sequence shown here is derived from an EMBL/GenBank/DDBJ whole genome shotgun (WGS) entry which is preliminary data.</text>
</comment>
<keyword evidence="2" id="KW-1185">Reference proteome</keyword>
<protein>
    <submittedName>
        <fullName evidence="1">Uncharacterized protein</fullName>
    </submittedName>
</protein>
<dbReference type="EMBL" id="JAYMYQ010000011">
    <property type="protein sequence ID" value="KAK7306847.1"/>
    <property type="molecule type" value="Genomic_DNA"/>
</dbReference>
<dbReference type="Proteomes" id="UP001367508">
    <property type="component" value="Unassembled WGS sequence"/>
</dbReference>
<accession>A0AAN9JZL2</accession>
<proteinExistence type="predicted"/>
<name>A0AAN9JZL2_CANGL</name>